<keyword evidence="5" id="KW-1185">Reference proteome</keyword>
<dbReference type="PANTHER" id="PTHR43877">
    <property type="entry name" value="AMINOALKYLPHOSPHONATE N-ACETYLTRANSFERASE-RELATED-RELATED"/>
    <property type="match status" value="1"/>
</dbReference>
<feature type="domain" description="N-acetyltransferase" evidence="3">
    <location>
        <begin position="152"/>
        <end position="295"/>
    </location>
</feature>
<dbReference type="Proteomes" id="UP001597079">
    <property type="component" value="Unassembled WGS sequence"/>
</dbReference>
<dbReference type="Gene3D" id="3.40.630.30">
    <property type="match status" value="1"/>
</dbReference>
<keyword evidence="2 4" id="KW-0012">Acyltransferase</keyword>
<dbReference type="EC" id="2.3.-.-" evidence="4"/>
<dbReference type="InterPro" id="IPR016181">
    <property type="entry name" value="Acyl_CoA_acyltransferase"/>
</dbReference>
<name>A0ABW4JFM5_9BACL</name>
<evidence type="ECO:0000259" key="3">
    <source>
        <dbReference type="PROSITE" id="PS51186"/>
    </source>
</evidence>
<evidence type="ECO:0000313" key="4">
    <source>
        <dbReference type="EMBL" id="MFD1674466.1"/>
    </source>
</evidence>
<gene>
    <name evidence="4" type="ORF">ACFSB2_07065</name>
</gene>
<evidence type="ECO:0000256" key="1">
    <source>
        <dbReference type="ARBA" id="ARBA00022679"/>
    </source>
</evidence>
<dbReference type="CDD" id="cd04301">
    <property type="entry name" value="NAT_SF"/>
    <property type="match status" value="1"/>
</dbReference>
<organism evidence="4 5">
    <name type="scientific">Alicyclobacillus fodiniaquatilis</name>
    <dbReference type="NCBI Taxonomy" id="1661150"/>
    <lineage>
        <taxon>Bacteria</taxon>
        <taxon>Bacillati</taxon>
        <taxon>Bacillota</taxon>
        <taxon>Bacilli</taxon>
        <taxon>Bacillales</taxon>
        <taxon>Alicyclobacillaceae</taxon>
        <taxon>Alicyclobacillus</taxon>
    </lineage>
</organism>
<accession>A0ABW4JFM5</accession>
<dbReference type="Pfam" id="PF00583">
    <property type="entry name" value="Acetyltransf_1"/>
    <property type="match status" value="1"/>
</dbReference>
<keyword evidence="1 4" id="KW-0808">Transferase</keyword>
<comment type="caution">
    <text evidence="4">The sequence shown here is derived from an EMBL/GenBank/DDBJ whole genome shotgun (WGS) entry which is preliminary data.</text>
</comment>
<dbReference type="InterPro" id="IPR050832">
    <property type="entry name" value="Bact_Acetyltransf"/>
</dbReference>
<evidence type="ECO:0000313" key="5">
    <source>
        <dbReference type="Proteomes" id="UP001597079"/>
    </source>
</evidence>
<protein>
    <submittedName>
        <fullName evidence="4">GNAT family N-acetyltransferase</fullName>
        <ecNumber evidence="4">2.3.-.-</ecNumber>
    </submittedName>
</protein>
<dbReference type="SUPFAM" id="SSF55729">
    <property type="entry name" value="Acyl-CoA N-acyltransferases (Nat)"/>
    <property type="match status" value="1"/>
</dbReference>
<reference evidence="5" key="1">
    <citation type="journal article" date="2019" name="Int. J. Syst. Evol. Microbiol.">
        <title>The Global Catalogue of Microorganisms (GCM) 10K type strain sequencing project: providing services to taxonomists for standard genome sequencing and annotation.</title>
        <authorList>
            <consortium name="The Broad Institute Genomics Platform"/>
            <consortium name="The Broad Institute Genome Sequencing Center for Infectious Disease"/>
            <person name="Wu L."/>
            <person name="Ma J."/>
        </authorList>
    </citation>
    <scope>NUCLEOTIDE SEQUENCE [LARGE SCALE GENOMIC DNA]</scope>
    <source>
        <strain evidence="5">CGMCC 1.12286</strain>
    </source>
</reference>
<dbReference type="EMBL" id="JBHUCX010000020">
    <property type="protein sequence ID" value="MFD1674466.1"/>
    <property type="molecule type" value="Genomic_DNA"/>
</dbReference>
<proteinExistence type="predicted"/>
<evidence type="ECO:0000256" key="2">
    <source>
        <dbReference type="ARBA" id="ARBA00023315"/>
    </source>
</evidence>
<dbReference type="InterPro" id="IPR000182">
    <property type="entry name" value="GNAT_dom"/>
</dbReference>
<sequence>MAIVLSELTNEDTPQVAVLIRQHLAMIPPFIIPSHDEIISIIRDPMHYHRLWYPETVPDSYRTPCFVAKTNETVVAAVQLLLPDDTSSPAAMFWMVGLEEYQAHVLEFINEVISLLREENRSLLQSTRNPFAPGWQGIADCWTHLLTPFNQADCKLTSEQWVMYWCNEDKMTASERPYDYTLTTKSQNQRDFELLMSRDSQQVAEADIWFPAPACGSLMEAGVADLEYIKVDGAHRRKGLGGAMLTAAMQEACKRNFRTLILWTEEDNEAMKNLAEKSGFTRGPVLNWLTLDLAN</sequence>
<dbReference type="PROSITE" id="PS51186">
    <property type="entry name" value="GNAT"/>
    <property type="match status" value="1"/>
</dbReference>
<dbReference type="GO" id="GO:0016746">
    <property type="term" value="F:acyltransferase activity"/>
    <property type="evidence" value="ECO:0007669"/>
    <property type="project" value="UniProtKB-KW"/>
</dbReference>